<feature type="compositionally biased region" description="Gly residues" evidence="3">
    <location>
        <begin position="1066"/>
        <end position="1088"/>
    </location>
</feature>
<dbReference type="InterPro" id="IPR013724">
    <property type="entry name" value="GIT_SHD"/>
</dbReference>
<feature type="region of interest" description="Disordered" evidence="3">
    <location>
        <begin position="249"/>
        <end position="453"/>
    </location>
</feature>
<comment type="caution">
    <text evidence="5">The sequence shown here is derived from an EMBL/GenBank/DDBJ whole genome shotgun (WGS) entry which is preliminary data.</text>
</comment>
<protein>
    <recommendedName>
        <fullName evidence="4">GIT Spa2 homology (SHD) domain-containing protein</fullName>
    </recommendedName>
</protein>
<evidence type="ECO:0000256" key="2">
    <source>
        <dbReference type="SAM" id="Coils"/>
    </source>
</evidence>
<keyword evidence="6" id="KW-1185">Reference proteome</keyword>
<feature type="compositionally biased region" description="Pro residues" evidence="3">
    <location>
        <begin position="303"/>
        <end position="313"/>
    </location>
</feature>
<dbReference type="Pfam" id="PF08518">
    <property type="entry name" value="GIT_SHD"/>
    <property type="match status" value="2"/>
</dbReference>
<feature type="region of interest" description="Disordered" evidence="3">
    <location>
        <begin position="184"/>
        <end position="205"/>
    </location>
</feature>
<evidence type="ECO:0000313" key="6">
    <source>
        <dbReference type="Proteomes" id="UP000224080"/>
    </source>
</evidence>
<dbReference type="InterPro" id="IPR022018">
    <property type="entry name" value="GIT1_C"/>
</dbReference>
<feature type="compositionally biased region" description="Basic and acidic residues" evidence="3">
    <location>
        <begin position="397"/>
        <end position="412"/>
    </location>
</feature>
<feature type="region of interest" description="Disordered" evidence="3">
    <location>
        <begin position="1063"/>
        <end position="1099"/>
    </location>
</feature>
<feature type="compositionally biased region" description="Gly residues" evidence="3">
    <location>
        <begin position="342"/>
        <end position="355"/>
    </location>
</feature>
<dbReference type="Proteomes" id="UP000224080">
    <property type="component" value="Unassembled WGS sequence"/>
</dbReference>
<sequence>MSPVSSTDGSEWSGVDRYQSMGGKSDPPQSPALPHGRSALASPPISASSGPPYSPLQMHAPDAPDPAPNGSSSTTTNGGPASANGLAPRRPSDMSQNPSPPSSITSKSRASDGTLSDQRSKRYKMMEDLLLKHYTVLKRYLHGQGREDPTASQPNKARDKLLRLSPSQVMDLSTDVYDELLRRQAVSPNRPGGPRPDVPPYLPPRQEFHEKRNQARQVLSSLQPPRFRNLATDVLCELERRFPHFAGMDRSRRVSPAPGMRGGYGSGLTSNGYDPRPGSNGSFGYGPNAYPPPPRTQSRGPMPHGPGPGPGPGPGGRGLPPNPHQGARFPPRQGSLSHSPAPGGGGPPGGGGLGINGETIPENAPFPKSFQSNTIVPNKSTMVEEEEGDDVDDEEDAASRYDDDTDPDRRSDAFALDKVLQSRRGTTTTTDGVGGAGGSESDKQKLAEVQGQVSELEKQLEALKSKDEEVETMKVEMANNSNAWDTERREWESMREDWDRAKKEWDKMKLDLEVKLSEAEDLNASLQDQLEGERREYEASEQDLQLQIQQALAAAAAATEKAATATDKHTDGDVWKSRAEEIERENQELRDELQRQREVTEQVRKEASNSLQEMRALSERTQEQWEREERLAHEFQRMEEEVKIWKNRYAKTKSQLRHLRSSSSGLPGGVPDATIIARDNDLSHPDGLVKDVHLTKFQMSIDELLRTARISEPAQVLEQMKAVVFAVRYITRDIESAQGSGADEHTHSRSRAKTRVSATANNLITASKNFANSNGMSPVSLLDAAASHLTAAIIELVRTVKVRPTPADELDEDDYDDDNLGSMQSPTYFSVPPSLSRMSGNDSVYSAISSPHSIRSPGRTSSRLPPPHRKTYSSGQLLAGGGVKAGLGISELDGELEELRLYLEDQTEGVVQSIQALVSSIRAEPDNMSAIRTHIDAISAVVGKVIDATESTITRQQQHQTHHHQSTNTNNNDSHNHNNTDLNNNNNNHNNHNHTILRDRAGPIIRILSECRDRLAQAGAEGSQAMSVGEMREVTGKLPPIAFQIARETKELVQRLDQMEMMGSGNHSGGRGGGGEGAVGGPVGGWGVGEDHDDDDDFR</sequence>
<feature type="region of interest" description="Disordered" evidence="3">
    <location>
        <begin position="952"/>
        <end position="992"/>
    </location>
</feature>
<dbReference type="PANTHER" id="PTHR21601:SF0">
    <property type="entry name" value="PROTEIN SPA2-RELATED"/>
    <property type="match status" value="1"/>
</dbReference>
<dbReference type="Pfam" id="PF23742">
    <property type="entry name" value="VBS_C3G9"/>
    <property type="match status" value="1"/>
</dbReference>
<proteinExistence type="predicted"/>
<feature type="region of interest" description="Disordered" evidence="3">
    <location>
        <begin position="840"/>
        <end position="877"/>
    </location>
</feature>
<dbReference type="GO" id="GO:0005826">
    <property type="term" value="C:actomyosin contractile ring"/>
    <property type="evidence" value="ECO:0007669"/>
    <property type="project" value="TreeGrafter"/>
</dbReference>
<organism evidence="5 6">
    <name type="scientific">Blastomyces parvus</name>
    <dbReference type="NCBI Taxonomy" id="2060905"/>
    <lineage>
        <taxon>Eukaryota</taxon>
        <taxon>Fungi</taxon>
        <taxon>Dikarya</taxon>
        <taxon>Ascomycota</taxon>
        <taxon>Pezizomycotina</taxon>
        <taxon>Eurotiomycetes</taxon>
        <taxon>Eurotiomycetidae</taxon>
        <taxon>Onygenales</taxon>
        <taxon>Ajellomycetaceae</taxon>
        <taxon>Blastomyces</taxon>
    </lineage>
</organism>
<feature type="compositionally biased region" description="Acidic residues" evidence="3">
    <location>
        <begin position="383"/>
        <end position="396"/>
    </location>
</feature>
<dbReference type="AlphaFoldDB" id="A0A2B7WPP6"/>
<dbReference type="EMBL" id="PDNC01000120">
    <property type="protein sequence ID" value="PGG98461.1"/>
    <property type="molecule type" value="Genomic_DNA"/>
</dbReference>
<feature type="compositionally biased region" description="Low complexity" evidence="3">
    <location>
        <begin position="38"/>
        <end position="51"/>
    </location>
</feature>
<feature type="domain" description="GIT Spa2 homology (SHD)" evidence="4">
    <location>
        <begin position="215"/>
        <end position="245"/>
    </location>
</feature>
<keyword evidence="1" id="KW-0677">Repeat</keyword>
<dbReference type="PANTHER" id="PTHR21601">
    <property type="entry name" value="SPA2 PROTEIN"/>
    <property type="match status" value="1"/>
</dbReference>
<dbReference type="InterPro" id="IPR056439">
    <property type="entry name" value="VBS_C3G9"/>
</dbReference>
<feature type="compositionally biased region" description="Polar residues" evidence="3">
    <location>
        <begin position="1"/>
        <end position="10"/>
    </location>
</feature>
<evidence type="ECO:0000259" key="4">
    <source>
        <dbReference type="SMART" id="SM00555"/>
    </source>
</evidence>
<feature type="compositionally biased region" description="Polar residues" evidence="3">
    <location>
        <begin position="93"/>
        <end position="117"/>
    </location>
</feature>
<evidence type="ECO:0000256" key="3">
    <source>
        <dbReference type="SAM" id="MobiDB-lite"/>
    </source>
</evidence>
<feature type="compositionally biased region" description="Polar residues" evidence="3">
    <location>
        <begin position="840"/>
        <end position="863"/>
    </location>
</feature>
<feature type="compositionally biased region" description="Low complexity" evidence="3">
    <location>
        <begin position="966"/>
        <end position="992"/>
    </location>
</feature>
<feature type="compositionally biased region" description="Polar residues" evidence="3">
    <location>
        <begin position="369"/>
        <end position="381"/>
    </location>
</feature>
<name>A0A2B7WPP6_9EURO</name>
<accession>A0A2B7WPP6</accession>
<dbReference type="Pfam" id="PF12205">
    <property type="entry name" value="GIT1_C"/>
    <property type="match status" value="1"/>
</dbReference>
<evidence type="ECO:0000313" key="5">
    <source>
        <dbReference type="EMBL" id="PGG98461.1"/>
    </source>
</evidence>
<dbReference type="OrthoDB" id="5588096at2759"/>
<feature type="domain" description="GIT Spa2 homology (SHD)" evidence="4">
    <location>
        <begin position="157"/>
        <end position="187"/>
    </location>
</feature>
<evidence type="ECO:0000256" key="1">
    <source>
        <dbReference type="ARBA" id="ARBA00022737"/>
    </source>
</evidence>
<reference evidence="5 6" key="1">
    <citation type="submission" date="2017-10" db="EMBL/GenBank/DDBJ databases">
        <title>Comparative genomics in systemic dimorphic fungi from Ajellomycetaceae.</title>
        <authorList>
            <person name="Munoz J.F."/>
            <person name="Mcewen J.G."/>
            <person name="Clay O.K."/>
            <person name="Cuomo C.A."/>
        </authorList>
    </citation>
    <scope>NUCLEOTIDE SEQUENCE [LARGE SCALE GENOMIC DNA]</scope>
    <source>
        <strain evidence="5 6">UAMH130</strain>
    </source>
</reference>
<dbReference type="SMART" id="SM00555">
    <property type="entry name" value="GIT"/>
    <property type="match status" value="2"/>
</dbReference>
<feature type="coiled-coil region" evidence="2">
    <location>
        <begin position="509"/>
        <end position="655"/>
    </location>
</feature>
<feature type="compositionally biased region" description="Polar residues" evidence="3">
    <location>
        <begin position="69"/>
        <end position="79"/>
    </location>
</feature>
<gene>
    <name evidence="5" type="ORF">GX51_06805</name>
</gene>
<dbReference type="STRING" id="2060905.A0A2B7WPP6"/>
<feature type="region of interest" description="Disordered" evidence="3">
    <location>
        <begin position="1"/>
        <end position="121"/>
    </location>
</feature>
<dbReference type="GO" id="GO:0005078">
    <property type="term" value="F:MAP-kinase scaffold activity"/>
    <property type="evidence" value="ECO:0007669"/>
    <property type="project" value="TreeGrafter"/>
</dbReference>
<keyword evidence="2" id="KW-0175">Coiled coil</keyword>
<dbReference type="InterPro" id="IPR039892">
    <property type="entry name" value="Spa2/Sph1"/>
</dbReference>
<feature type="compositionally biased region" description="Pro residues" evidence="3">
    <location>
        <begin position="191"/>
        <end position="203"/>
    </location>
</feature>
<dbReference type="GO" id="GO:1902716">
    <property type="term" value="C:cell cortex of growing cell tip"/>
    <property type="evidence" value="ECO:0007669"/>
    <property type="project" value="TreeGrafter"/>
</dbReference>